<keyword evidence="9" id="KW-0051">Antiviral defense</keyword>
<dbReference type="InterPro" id="IPR027417">
    <property type="entry name" value="P-loop_NTPase"/>
</dbReference>
<accession>A0A7X8SPR1</accession>
<keyword evidence="3" id="KW-0540">Nuclease</keyword>
<feature type="domain" description="Helicase C-terminal" evidence="11">
    <location>
        <begin position="428"/>
        <end position="595"/>
    </location>
</feature>
<dbReference type="InterPro" id="IPR054712">
    <property type="entry name" value="Cas3-like_dom"/>
</dbReference>
<keyword evidence="4" id="KW-0479">Metal-binding</keyword>
<dbReference type="InterPro" id="IPR006474">
    <property type="entry name" value="Helicase_Cas3_CRISPR-ass_core"/>
</dbReference>
<dbReference type="GO" id="GO:0004518">
    <property type="term" value="F:nuclease activity"/>
    <property type="evidence" value="ECO:0007669"/>
    <property type="project" value="UniProtKB-KW"/>
</dbReference>
<keyword evidence="8" id="KW-0067">ATP-binding</keyword>
<evidence type="ECO:0000256" key="9">
    <source>
        <dbReference type="ARBA" id="ARBA00023118"/>
    </source>
</evidence>
<dbReference type="GO" id="GO:0005524">
    <property type="term" value="F:ATP binding"/>
    <property type="evidence" value="ECO:0007669"/>
    <property type="project" value="UniProtKB-KW"/>
</dbReference>
<evidence type="ECO:0000256" key="8">
    <source>
        <dbReference type="ARBA" id="ARBA00022840"/>
    </source>
</evidence>
<dbReference type="SUPFAM" id="SSF109604">
    <property type="entry name" value="HD-domain/PDEase-like"/>
    <property type="match status" value="1"/>
</dbReference>
<keyword evidence="5" id="KW-0547">Nucleotide-binding</keyword>
<name>A0A7X8SPR1_9BACT</name>
<evidence type="ECO:0000256" key="5">
    <source>
        <dbReference type="ARBA" id="ARBA00022741"/>
    </source>
</evidence>
<evidence type="ECO:0000256" key="6">
    <source>
        <dbReference type="ARBA" id="ARBA00022801"/>
    </source>
</evidence>
<keyword evidence="14" id="KW-1185">Reference proteome</keyword>
<dbReference type="InterPro" id="IPR038257">
    <property type="entry name" value="CRISPR-assoc_Cas3_HD_sf"/>
</dbReference>
<dbReference type="InterPro" id="IPR001650">
    <property type="entry name" value="Helicase_C-like"/>
</dbReference>
<dbReference type="Proteomes" id="UP000585050">
    <property type="component" value="Unassembled WGS sequence"/>
</dbReference>
<protein>
    <submittedName>
        <fullName evidence="13">CRISPR-associated helicase Cas3</fullName>
    </submittedName>
</protein>
<dbReference type="GO" id="GO:0003676">
    <property type="term" value="F:nucleic acid binding"/>
    <property type="evidence" value="ECO:0007669"/>
    <property type="project" value="InterPro"/>
</dbReference>
<dbReference type="InterPro" id="IPR050079">
    <property type="entry name" value="DEAD_box_RNA_helicase"/>
</dbReference>
<feature type="domain" description="HD Cas3-type" evidence="12">
    <location>
        <begin position="15"/>
        <end position="192"/>
    </location>
</feature>
<dbReference type="Pfam" id="PF22590">
    <property type="entry name" value="Cas3-like_C_2"/>
    <property type="match status" value="1"/>
</dbReference>
<evidence type="ECO:0000256" key="2">
    <source>
        <dbReference type="ARBA" id="ARBA00009046"/>
    </source>
</evidence>
<evidence type="ECO:0000256" key="10">
    <source>
        <dbReference type="ARBA" id="ARBA00038437"/>
    </source>
</evidence>
<dbReference type="GO" id="GO:0046872">
    <property type="term" value="F:metal ion binding"/>
    <property type="evidence" value="ECO:0007669"/>
    <property type="project" value="UniProtKB-KW"/>
</dbReference>
<dbReference type="CDD" id="cd09641">
    <property type="entry name" value="Cas3''_I"/>
    <property type="match status" value="1"/>
</dbReference>
<dbReference type="GO" id="GO:0005829">
    <property type="term" value="C:cytosol"/>
    <property type="evidence" value="ECO:0007669"/>
    <property type="project" value="TreeGrafter"/>
</dbReference>
<dbReference type="Pfam" id="PF00270">
    <property type="entry name" value="DEAD"/>
    <property type="match status" value="1"/>
</dbReference>
<sequence>MKEQLNKLKAKSEDYKGHQLSLFEHTEDVYHSIIKFAQYLNVDVEICKKGAVLHDMGKAHPWFQESLKGIRPEKAYRHELGSLFFLPLFPKEEWDVLIELVVSHHKSIQNDPSNRGILDLLKEDEEFIDWHLEGWEIWSKETALIWKEFDIEYRDISEDEAREAFDYVLDFCESIDFGVSAWKGILMGADHIASAMVDNTELSLERMFKTPDLRFYNTTHPLYPISEIPPSEKKHTLCVAPTGAGKTNFMMKRTKGRVFYTLPFQASINAMLHRIGKDLRADNPELDLRVQHSASKVVRRGTDFETELQGKVGASITILTPHQLAGLIFGLKGYEAQLLDVKGCDIILDEVHTYNRASQAIVLKLIEVLKGLGCRIHVGTATIPTKLYEEILKRLGEDTYEVSFNDETLSSYDRHTIHKVDDFEATFPILQKAIKAKQKVLVICNRVANAQQMYTTLSELYPDVDTMLVHSKFKKGERNQKEQDLIDHYNTMEEACIVVSTQIVEVSLDISFDIMVTEVAPLDALIQRLGRVHRKRVASSLDAKTRIHKPIYVIAPPEDEKEALPYELKILDRTYEMLPNDAILHQTSMQEKIDYVYPEVDLMDIDTHCIFKSDQSINIEKLCSNTKSTFIELLEIDSVKVILESEVSQYEKANYEEKMLMEIPASTYHVSDCAQLETGARPFVIPDRAYSELGLNTKMINDDNNRYGSNFI</sequence>
<dbReference type="EMBL" id="JABAIL010000009">
    <property type="protein sequence ID" value="NLR94045.1"/>
    <property type="molecule type" value="Genomic_DNA"/>
</dbReference>
<comment type="similarity">
    <text evidence="1">In the N-terminal section; belongs to the CRISPR-associated nuclease Cas3-HD family.</text>
</comment>
<evidence type="ECO:0000259" key="11">
    <source>
        <dbReference type="PROSITE" id="PS51194"/>
    </source>
</evidence>
<proteinExistence type="inferred from homology"/>
<reference evidence="13 14" key="1">
    <citation type="submission" date="2020-04" db="EMBL/GenBank/DDBJ databases">
        <title>Flammeovirga sp. SR4, a novel species isolated from seawater.</title>
        <authorList>
            <person name="Wang X."/>
        </authorList>
    </citation>
    <scope>NUCLEOTIDE SEQUENCE [LARGE SCALE GENOMIC DNA]</scope>
    <source>
        <strain evidence="13 14">SR4</strain>
    </source>
</reference>
<dbReference type="PROSITE" id="PS51194">
    <property type="entry name" value="HELICASE_CTER"/>
    <property type="match status" value="1"/>
</dbReference>
<keyword evidence="6" id="KW-0378">Hydrolase</keyword>
<dbReference type="PANTHER" id="PTHR47959:SF16">
    <property type="entry name" value="CRISPR-ASSOCIATED NUCLEASE_HELICASE CAS3-RELATED"/>
    <property type="match status" value="1"/>
</dbReference>
<dbReference type="GO" id="GO:0003724">
    <property type="term" value="F:RNA helicase activity"/>
    <property type="evidence" value="ECO:0007669"/>
    <property type="project" value="TreeGrafter"/>
</dbReference>
<dbReference type="AlphaFoldDB" id="A0A7X8SPR1"/>
<organism evidence="13 14">
    <name type="scientific">Flammeovirga agarivorans</name>
    <dbReference type="NCBI Taxonomy" id="2726742"/>
    <lineage>
        <taxon>Bacteria</taxon>
        <taxon>Pseudomonadati</taxon>
        <taxon>Bacteroidota</taxon>
        <taxon>Cytophagia</taxon>
        <taxon>Cytophagales</taxon>
        <taxon>Flammeovirgaceae</taxon>
        <taxon>Flammeovirga</taxon>
    </lineage>
</organism>
<dbReference type="Gene3D" id="3.40.50.300">
    <property type="entry name" value="P-loop containing nucleotide triphosphate hydrolases"/>
    <property type="match status" value="2"/>
</dbReference>
<dbReference type="GO" id="GO:0016787">
    <property type="term" value="F:hydrolase activity"/>
    <property type="evidence" value="ECO:0007669"/>
    <property type="project" value="UniProtKB-KW"/>
</dbReference>
<evidence type="ECO:0000313" key="13">
    <source>
        <dbReference type="EMBL" id="NLR94045.1"/>
    </source>
</evidence>
<dbReference type="Pfam" id="PF01966">
    <property type="entry name" value="HD"/>
    <property type="match status" value="1"/>
</dbReference>
<dbReference type="PROSITE" id="PS51643">
    <property type="entry name" value="HD_CAS3"/>
    <property type="match status" value="1"/>
</dbReference>
<keyword evidence="7" id="KW-0347">Helicase</keyword>
<evidence type="ECO:0000259" key="12">
    <source>
        <dbReference type="PROSITE" id="PS51643"/>
    </source>
</evidence>
<dbReference type="SMART" id="SM00490">
    <property type="entry name" value="HELICc"/>
    <property type="match status" value="1"/>
</dbReference>
<evidence type="ECO:0000256" key="4">
    <source>
        <dbReference type="ARBA" id="ARBA00022723"/>
    </source>
</evidence>
<gene>
    <name evidence="13" type="primary">cas3</name>
    <name evidence="13" type="ORF">HGP29_22780</name>
</gene>
<dbReference type="InterPro" id="IPR011545">
    <property type="entry name" value="DEAD/DEAH_box_helicase_dom"/>
</dbReference>
<dbReference type="NCBIfam" id="TIGR01596">
    <property type="entry name" value="cas3_HD"/>
    <property type="match status" value="1"/>
</dbReference>
<comment type="caution">
    <text evidence="13">The sequence shown here is derived from an EMBL/GenBank/DDBJ whole genome shotgun (WGS) entry which is preliminary data.</text>
</comment>
<dbReference type="PANTHER" id="PTHR47959">
    <property type="entry name" value="ATP-DEPENDENT RNA HELICASE RHLE-RELATED"/>
    <property type="match status" value="1"/>
</dbReference>
<comment type="similarity">
    <text evidence="2">In the central section; belongs to the CRISPR-associated helicase Cas3 family.</text>
</comment>
<dbReference type="Gene3D" id="1.10.3210.30">
    <property type="match status" value="1"/>
</dbReference>
<dbReference type="RefSeq" id="WP_168884757.1">
    <property type="nucleotide sequence ID" value="NZ_JABAIL010000009.1"/>
</dbReference>
<evidence type="ECO:0000313" key="14">
    <source>
        <dbReference type="Proteomes" id="UP000585050"/>
    </source>
</evidence>
<evidence type="ECO:0000256" key="3">
    <source>
        <dbReference type="ARBA" id="ARBA00022722"/>
    </source>
</evidence>
<dbReference type="GO" id="GO:0051607">
    <property type="term" value="P:defense response to virus"/>
    <property type="evidence" value="ECO:0007669"/>
    <property type="project" value="UniProtKB-KW"/>
</dbReference>
<dbReference type="InterPro" id="IPR006483">
    <property type="entry name" value="CRISPR-assoc_Cas3_HD"/>
</dbReference>
<dbReference type="InterPro" id="IPR006674">
    <property type="entry name" value="HD_domain"/>
</dbReference>
<dbReference type="SUPFAM" id="SSF52540">
    <property type="entry name" value="P-loop containing nucleoside triphosphate hydrolases"/>
    <property type="match status" value="1"/>
</dbReference>
<evidence type="ECO:0000256" key="1">
    <source>
        <dbReference type="ARBA" id="ARBA00006847"/>
    </source>
</evidence>
<comment type="similarity">
    <text evidence="10">Belongs to the DEAD box helicase family.</text>
</comment>
<evidence type="ECO:0000256" key="7">
    <source>
        <dbReference type="ARBA" id="ARBA00022806"/>
    </source>
</evidence>
<dbReference type="NCBIfam" id="TIGR01587">
    <property type="entry name" value="cas3_core"/>
    <property type="match status" value="1"/>
</dbReference>